<dbReference type="EMBL" id="JACJVN010000055">
    <property type="protein sequence ID" value="MBB6678384.1"/>
    <property type="molecule type" value="Genomic_DNA"/>
</dbReference>
<sequence>MNNIESSSGIFIGTNHALGWSSYAKQNQGFGTLTDSTLTHSLGIVNDPDIVDAGVRDIRSIHLEETPNQAQQSVVNFGSIQANALNNGSAIDLGDNKQLGWRTSRKNNYGSSKVLGRSAMRQVAGFAVDNDTVDAPVISLGTAGDTSTVIKNILISQNTDKPKAE</sequence>
<gene>
    <name evidence="1" type="ORF">H4Q31_13840</name>
</gene>
<keyword evidence="2" id="KW-1185">Reference proteome</keyword>
<accession>A0A841TAR3</accession>
<comment type="caution">
    <text evidence="1">The sequence shown here is derived from an EMBL/GenBank/DDBJ whole genome shotgun (WGS) entry which is preliminary data.</text>
</comment>
<dbReference type="RefSeq" id="WP_185179651.1">
    <property type="nucleotide sequence ID" value="NZ_CBCSEP010000009.1"/>
</dbReference>
<protein>
    <submittedName>
        <fullName evidence="1">Uncharacterized protein</fullName>
    </submittedName>
</protein>
<dbReference type="Proteomes" id="UP000574133">
    <property type="component" value="Unassembled WGS sequence"/>
</dbReference>
<organism evidence="1 2">
    <name type="scientific">Cohnella lubricantis</name>
    <dbReference type="NCBI Taxonomy" id="2163172"/>
    <lineage>
        <taxon>Bacteria</taxon>
        <taxon>Bacillati</taxon>
        <taxon>Bacillota</taxon>
        <taxon>Bacilli</taxon>
        <taxon>Bacillales</taxon>
        <taxon>Paenibacillaceae</taxon>
        <taxon>Cohnella</taxon>
    </lineage>
</organism>
<proteinExistence type="predicted"/>
<evidence type="ECO:0000313" key="1">
    <source>
        <dbReference type="EMBL" id="MBB6678384.1"/>
    </source>
</evidence>
<evidence type="ECO:0000313" key="2">
    <source>
        <dbReference type="Proteomes" id="UP000574133"/>
    </source>
</evidence>
<name>A0A841TAR3_9BACL</name>
<dbReference type="AlphaFoldDB" id="A0A841TAR3"/>
<reference evidence="1 2" key="1">
    <citation type="submission" date="2020-08" db="EMBL/GenBank/DDBJ databases">
        <title>Cohnella phylogeny.</title>
        <authorList>
            <person name="Dunlap C."/>
        </authorList>
    </citation>
    <scope>NUCLEOTIDE SEQUENCE [LARGE SCALE GENOMIC DNA]</scope>
    <source>
        <strain evidence="1 2">DSM 103658</strain>
    </source>
</reference>